<dbReference type="AlphaFoldDB" id="A0AAW0W425"/>
<accession>A0AAW0W425</accession>
<evidence type="ECO:0000259" key="3">
    <source>
        <dbReference type="PROSITE" id="PS50102"/>
    </source>
</evidence>
<dbReference type="GO" id="GO:0003723">
    <property type="term" value="F:RNA binding"/>
    <property type="evidence" value="ECO:0007669"/>
    <property type="project" value="UniProtKB-UniRule"/>
</dbReference>
<evidence type="ECO:0000313" key="4">
    <source>
        <dbReference type="EMBL" id="KAK8723291.1"/>
    </source>
</evidence>
<dbReference type="InterPro" id="IPR035979">
    <property type="entry name" value="RBD_domain_sf"/>
</dbReference>
<keyword evidence="1 2" id="KW-0694">RNA-binding</keyword>
<dbReference type="CDD" id="cd00590">
    <property type="entry name" value="RRM_SF"/>
    <property type="match status" value="1"/>
</dbReference>
<protein>
    <recommendedName>
        <fullName evidence="3">RRM domain-containing protein</fullName>
    </recommendedName>
</protein>
<gene>
    <name evidence="4" type="ORF">OTU49_011630</name>
</gene>
<organism evidence="4 5">
    <name type="scientific">Cherax quadricarinatus</name>
    <name type="common">Australian red claw crayfish</name>
    <dbReference type="NCBI Taxonomy" id="27406"/>
    <lineage>
        <taxon>Eukaryota</taxon>
        <taxon>Metazoa</taxon>
        <taxon>Ecdysozoa</taxon>
        <taxon>Arthropoda</taxon>
        <taxon>Crustacea</taxon>
        <taxon>Multicrustacea</taxon>
        <taxon>Malacostraca</taxon>
        <taxon>Eumalacostraca</taxon>
        <taxon>Eucarida</taxon>
        <taxon>Decapoda</taxon>
        <taxon>Pleocyemata</taxon>
        <taxon>Astacidea</taxon>
        <taxon>Parastacoidea</taxon>
        <taxon>Parastacidae</taxon>
        <taxon>Cherax</taxon>
    </lineage>
</organism>
<dbReference type="Proteomes" id="UP001445076">
    <property type="component" value="Unassembled WGS sequence"/>
</dbReference>
<feature type="non-terminal residue" evidence="4">
    <location>
        <position position="1"/>
    </location>
</feature>
<feature type="non-terminal residue" evidence="4">
    <location>
        <position position="139"/>
    </location>
</feature>
<dbReference type="SUPFAM" id="SSF54928">
    <property type="entry name" value="RNA-binding domain, RBD"/>
    <property type="match status" value="1"/>
</dbReference>
<evidence type="ECO:0000256" key="1">
    <source>
        <dbReference type="ARBA" id="ARBA00022884"/>
    </source>
</evidence>
<evidence type="ECO:0000313" key="5">
    <source>
        <dbReference type="Proteomes" id="UP001445076"/>
    </source>
</evidence>
<dbReference type="Gene3D" id="3.30.70.330">
    <property type="match status" value="1"/>
</dbReference>
<comment type="caution">
    <text evidence="4">The sequence shown here is derived from an EMBL/GenBank/DDBJ whole genome shotgun (WGS) entry which is preliminary data.</text>
</comment>
<feature type="domain" description="RRM" evidence="3">
    <location>
        <begin position="50"/>
        <end position="127"/>
    </location>
</feature>
<proteinExistence type="predicted"/>
<dbReference type="Pfam" id="PF00076">
    <property type="entry name" value="RRM_1"/>
    <property type="match status" value="1"/>
</dbReference>
<dbReference type="InterPro" id="IPR012677">
    <property type="entry name" value="Nucleotide-bd_a/b_plait_sf"/>
</dbReference>
<reference evidence="4 5" key="1">
    <citation type="journal article" date="2024" name="BMC Genomics">
        <title>Genome assembly of redclaw crayfish (Cherax quadricarinatus) provides insights into its immune adaptation and hypoxia tolerance.</title>
        <authorList>
            <person name="Liu Z."/>
            <person name="Zheng J."/>
            <person name="Li H."/>
            <person name="Fang K."/>
            <person name="Wang S."/>
            <person name="He J."/>
            <person name="Zhou D."/>
            <person name="Weng S."/>
            <person name="Chi M."/>
            <person name="Gu Z."/>
            <person name="He J."/>
            <person name="Li F."/>
            <person name="Wang M."/>
        </authorList>
    </citation>
    <scope>NUCLEOTIDE SEQUENCE [LARGE SCALE GENOMIC DNA]</scope>
    <source>
        <strain evidence="4">ZL_2023a</strain>
    </source>
</reference>
<dbReference type="InterPro" id="IPR000504">
    <property type="entry name" value="RRM_dom"/>
</dbReference>
<name>A0AAW0W425_CHEQU</name>
<sequence>QECDDLRHWDPRVDDYIDLKNSRITTAGPGANFSRCNNLARCQEYVRESRGLFVNNVPSSLSSESLKMMFSEHGKVLSVFKKPSQDFVSSPVSWAIVKVATMRDAMSMIAALNSKSPLKLRVELALTEQERTMRHRERE</sequence>
<dbReference type="EMBL" id="JARKIK010000089">
    <property type="protein sequence ID" value="KAK8723291.1"/>
    <property type="molecule type" value="Genomic_DNA"/>
</dbReference>
<evidence type="ECO:0000256" key="2">
    <source>
        <dbReference type="PROSITE-ProRule" id="PRU00176"/>
    </source>
</evidence>
<keyword evidence="5" id="KW-1185">Reference proteome</keyword>
<dbReference type="PROSITE" id="PS50102">
    <property type="entry name" value="RRM"/>
    <property type="match status" value="1"/>
</dbReference>